<protein>
    <submittedName>
        <fullName evidence="1">Uncharacterized protein</fullName>
    </submittedName>
</protein>
<name>A0A2N7PQI5_9BACT</name>
<gene>
    <name evidence="1" type="ORF">C0190_00265</name>
</gene>
<accession>A0A2N7PQI5</accession>
<organism evidence="1 2">
    <name type="scientific">Thermodesulfobacterium geofontis</name>
    <dbReference type="NCBI Taxonomy" id="1295609"/>
    <lineage>
        <taxon>Bacteria</taxon>
        <taxon>Pseudomonadati</taxon>
        <taxon>Thermodesulfobacteriota</taxon>
        <taxon>Thermodesulfobacteria</taxon>
        <taxon>Thermodesulfobacteriales</taxon>
        <taxon>Thermodesulfobacteriaceae</taxon>
        <taxon>Thermodesulfobacterium</taxon>
    </lineage>
</organism>
<dbReference type="Proteomes" id="UP000235460">
    <property type="component" value="Unassembled WGS sequence"/>
</dbReference>
<dbReference type="EMBL" id="PNIK01000003">
    <property type="protein sequence ID" value="PMP69201.1"/>
    <property type="molecule type" value="Genomic_DNA"/>
</dbReference>
<reference evidence="1 2" key="1">
    <citation type="submission" date="2018-01" db="EMBL/GenBank/DDBJ databases">
        <title>Metagenomic assembled genomes from two thermal pools in the Uzon Caldera, Kamchatka, Russia.</title>
        <authorList>
            <person name="Wilkins L."/>
            <person name="Ettinger C."/>
        </authorList>
    </citation>
    <scope>NUCLEOTIDE SEQUENCE [LARGE SCALE GENOMIC DNA]</scope>
    <source>
        <strain evidence="1">ZAV-08</strain>
    </source>
</reference>
<sequence>METLVVIFDSTDITQLLEIKDNGFEYKPFMVISAREHRISITVEDIKGSQLQKEISFSTKHTRNFEELVTQNDHTATYETHIKKPNYSKNFPDQKIEVNLGSQNWLNQNTPLSPPFEKG</sequence>
<dbReference type="AlphaFoldDB" id="A0A2N7PQI5"/>
<evidence type="ECO:0000313" key="2">
    <source>
        <dbReference type="Proteomes" id="UP000235460"/>
    </source>
</evidence>
<evidence type="ECO:0000313" key="1">
    <source>
        <dbReference type="EMBL" id="PMP69201.1"/>
    </source>
</evidence>
<comment type="caution">
    <text evidence="1">The sequence shown here is derived from an EMBL/GenBank/DDBJ whole genome shotgun (WGS) entry which is preliminary data.</text>
</comment>
<proteinExistence type="predicted"/>